<evidence type="ECO:0000256" key="5">
    <source>
        <dbReference type="ARBA" id="ARBA00023136"/>
    </source>
</evidence>
<dbReference type="InterPro" id="IPR018076">
    <property type="entry name" value="T2SS_GspF_dom"/>
</dbReference>
<dbReference type="GO" id="GO:0005886">
    <property type="term" value="C:plasma membrane"/>
    <property type="evidence" value="ECO:0007669"/>
    <property type="project" value="UniProtKB-SubCell"/>
</dbReference>
<evidence type="ECO:0000256" key="1">
    <source>
        <dbReference type="ARBA" id="ARBA00004651"/>
    </source>
</evidence>
<feature type="domain" description="Type II secretion system protein GspF" evidence="7">
    <location>
        <begin position="157"/>
        <end position="270"/>
    </location>
</feature>
<accession>A0A431VXT2</accession>
<gene>
    <name evidence="8" type="ORF">EKG37_17465</name>
</gene>
<comment type="subcellular location">
    <subcellularLocation>
        <location evidence="1">Cell membrane</location>
        <topology evidence="1">Multi-pass membrane protein</topology>
    </subcellularLocation>
</comment>
<keyword evidence="3 6" id="KW-0812">Transmembrane</keyword>
<evidence type="ECO:0000256" key="4">
    <source>
        <dbReference type="ARBA" id="ARBA00022989"/>
    </source>
</evidence>
<evidence type="ECO:0000256" key="3">
    <source>
        <dbReference type="ARBA" id="ARBA00022692"/>
    </source>
</evidence>
<evidence type="ECO:0000256" key="6">
    <source>
        <dbReference type="SAM" id="Phobius"/>
    </source>
</evidence>
<proteinExistence type="predicted"/>
<evidence type="ECO:0000313" key="8">
    <source>
        <dbReference type="EMBL" id="RTR28092.1"/>
    </source>
</evidence>
<dbReference type="EMBL" id="RXNT01000016">
    <property type="protein sequence ID" value="RTR28092.1"/>
    <property type="molecule type" value="Genomic_DNA"/>
</dbReference>
<organism evidence="8 9">
    <name type="scientific">Bacillus yapensis</name>
    <dbReference type="NCBI Taxonomy" id="2492960"/>
    <lineage>
        <taxon>Bacteria</taxon>
        <taxon>Bacillati</taxon>
        <taxon>Bacillota</taxon>
        <taxon>Bacilli</taxon>
        <taxon>Bacillales</taxon>
        <taxon>Bacillaceae</taxon>
        <taxon>Bacillus</taxon>
    </lineage>
</organism>
<evidence type="ECO:0000256" key="2">
    <source>
        <dbReference type="ARBA" id="ARBA00022475"/>
    </source>
</evidence>
<protein>
    <recommendedName>
        <fullName evidence="7">Type II secretion system protein GspF domain-containing protein</fullName>
    </recommendedName>
</protein>
<dbReference type="AlphaFoldDB" id="A0A431VXT2"/>
<keyword evidence="9" id="KW-1185">Reference proteome</keyword>
<feature type="transmembrane region" description="Helical" evidence="6">
    <location>
        <begin position="254"/>
        <end position="274"/>
    </location>
</feature>
<dbReference type="RefSeq" id="WP_126410096.1">
    <property type="nucleotide sequence ID" value="NZ_RXNT01000016.1"/>
</dbReference>
<feature type="transmembrane region" description="Helical" evidence="6">
    <location>
        <begin position="6"/>
        <end position="25"/>
    </location>
</feature>
<keyword evidence="5 6" id="KW-0472">Membrane</keyword>
<dbReference type="Pfam" id="PF00482">
    <property type="entry name" value="T2SSF"/>
    <property type="match status" value="1"/>
</dbReference>
<feature type="transmembrane region" description="Helical" evidence="6">
    <location>
        <begin position="109"/>
        <end position="126"/>
    </location>
</feature>
<feature type="transmembrane region" description="Helical" evidence="6">
    <location>
        <begin position="84"/>
        <end position="103"/>
    </location>
</feature>
<comment type="caution">
    <text evidence="8">The sequence shown here is derived from an EMBL/GenBank/DDBJ whole genome shotgun (WGS) entry which is preliminary data.</text>
</comment>
<evidence type="ECO:0000259" key="7">
    <source>
        <dbReference type="Pfam" id="PF00482"/>
    </source>
</evidence>
<keyword evidence="2" id="KW-1003">Cell membrane</keyword>
<sequence length="320" mass="36792">MSQIIPIIGLIAIGVLAYLAIMQLSQVSFSRKRKRLSSILRDEDEGKSIFLMEWLEKSRIREYVSPSYIIEEAKLHGVNMTKQSFISTFVVGTGLGAIIILVYFQPLLFLMPLAAGGGIIATNIRLHKIKKEYVQELDSKLAIYMSALTTSIGTFNNIKDALQSILPSLEYPIRKDVEEAILKLQDGKNVKQAFENMNKRYKQKHVRLFHDQLAVVMENGASDNSTLRSVAIKMKDKEKYRRRLQTAHRQNYKIWRTFVILILSAPFLFIFVSMDNYKLVMNHIASSIVFAITFLLIFVTYRQLEKLEIYDPTSDDRVEV</sequence>
<name>A0A431VXT2_9BACI</name>
<feature type="transmembrane region" description="Helical" evidence="6">
    <location>
        <begin position="280"/>
        <end position="301"/>
    </location>
</feature>
<keyword evidence="4 6" id="KW-1133">Transmembrane helix</keyword>
<dbReference type="OrthoDB" id="2929541at2"/>
<evidence type="ECO:0000313" key="9">
    <source>
        <dbReference type="Proteomes" id="UP000271374"/>
    </source>
</evidence>
<dbReference type="Proteomes" id="UP000271374">
    <property type="component" value="Unassembled WGS sequence"/>
</dbReference>
<reference evidence="8 9" key="1">
    <citation type="submission" date="2018-12" db="EMBL/GenBank/DDBJ databases">
        <title>Bacillus yapensis draft genome sequence.</title>
        <authorList>
            <person name="Yu L."/>
            <person name="Xu X."/>
            <person name="Tang X."/>
        </authorList>
    </citation>
    <scope>NUCLEOTIDE SEQUENCE [LARGE SCALE GENOMIC DNA]</scope>
    <source>
        <strain evidence="8 9">XXST-01</strain>
    </source>
</reference>